<dbReference type="Pfam" id="PF09624">
    <property type="entry name" value="DUF2393"/>
    <property type="match status" value="1"/>
</dbReference>
<dbReference type="eggNOG" id="ENOG5032IP6">
    <property type="taxonomic scope" value="Bacteria"/>
</dbReference>
<keyword evidence="3" id="KW-1185">Reference proteome</keyword>
<dbReference type="InterPro" id="IPR013417">
    <property type="entry name" value="CHP02588"/>
</dbReference>
<keyword evidence="1" id="KW-0472">Membrane</keyword>
<dbReference type="EMBL" id="CP009043">
    <property type="protein sequence ID" value="AII14184.1"/>
    <property type="molecule type" value="Genomic_DNA"/>
</dbReference>
<dbReference type="STRING" id="1244531.CIG2463D_0318"/>
<accession>A0A076FEA9</accession>
<reference evidence="3" key="1">
    <citation type="journal article" date="2014" name="Genome Announc.">
        <title>Complete Genome Sequence of Campylobacter iguaniorum Strain 1485ET, Isolated from a Bearded Dragon (Pogona vitticeps).</title>
        <authorList>
            <person name="Gilbert M.J."/>
            <person name="Miller W.G."/>
            <person name="Yee E."/>
            <person name="Kik M."/>
            <person name="Wagenaar J.A."/>
            <person name="Duim B."/>
        </authorList>
    </citation>
    <scope>NUCLEOTIDE SEQUENCE [LARGE SCALE GENOMIC DNA]</scope>
    <source>
        <strain evidence="3">1485E</strain>
    </source>
</reference>
<proteinExistence type="predicted"/>
<dbReference type="RefSeq" id="WP_038452981.1">
    <property type="nucleotide sequence ID" value="NZ_CP009043.1"/>
</dbReference>
<gene>
    <name evidence="2" type="ORF">CIG1485E_0313</name>
</gene>
<keyword evidence="1" id="KW-0812">Transmembrane</keyword>
<evidence type="ECO:0008006" key="4">
    <source>
        <dbReference type="Google" id="ProtNLM"/>
    </source>
</evidence>
<dbReference type="KEGG" id="caj:CIG1485E_0313"/>
<evidence type="ECO:0000313" key="3">
    <source>
        <dbReference type="Proteomes" id="UP000028486"/>
    </source>
</evidence>
<evidence type="ECO:0000313" key="2">
    <source>
        <dbReference type="EMBL" id="AII14184.1"/>
    </source>
</evidence>
<keyword evidence="1" id="KW-1133">Transmembrane helix</keyword>
<name>A0A076FEA9_9BACT</name>
<protein>
    <recommendedName>
        <fullName evidence="4">DUF2393 domain protein</fullName>
    </recommendedName>
</protein>
<dbReference type="HOGENOM" id="CLU_1515184_0_0_7"/>
<feature type="transmembrane region" description="Helical" evidence="1">
    <location>
        <begin position="20"/>
        <end position="42"/>
    </location>
</feature>
<sequence>MGVLNSLKQTINFYMAHFVFVDYLAVMWVLLVFLVVLFLVIIMMIKRPLLASFILIANICFVVFGLIYTHKLVDENLRKRELIVDKITQLNFSDTLIADLNLTNLSKKPFKYCRIKLKFVNEENNKIKHFIKSAKPFRTQTHTIEEPIDVNQTKTIRLIINDFRPINYTTKVSSECF</sequence>
<dbReference type="OrthoDB" id="5354356at2"/>
<dbReference type="AlphaFoldDB" id="A0A076FEA9"/>
<evidence type="ECO:0000256" key="1">
    <source>
        <dbReference type="SAM" id="Phobius"/>
    </source>
</evidence>
<organism evidence="2 3">
    <name type="scientific">Campylobacter iguaniorum</name>
    <dbReference type="NCBI Taxonomy" id="1244531"/>
    <lineage>
        <taxon>Bacteria</taxon>
        <taxon>Pseudomonadati</taxon>
        <taxon>Campylobacterota</taxon>
        <taxon>Epsilonproteobacteria</taxon>
        <taxon>Campylobacterales</taxon>
        <taxon>Campylobacteraceae</taxon>
        <taxon>Campylobacter</taxon>
    </lineage>
</organism>
<feature type="transmembrane region" description="Helical" evidence="1">
    <location>
        <begin position="49"/>
        <end position="68"/>
    </location>
</feature>
<dbReference type="Proteomes" id="UP000028486">
    <property type="component" value="Chromosome"/>
</dbReference>